<accession>A0A9P4M4C0</accession>
<evidence type="ECO:0000313" key="6">
    <source>
        <dbReference type="Proteomes" id="UP000799772"/>
    </source>
</evidence>
<name>A0A9P4M4C0_9PEZI</name>
<keyword evidence="1" id="KW-0343">GTPase activation</keyword>
<dbReference type="SUPFAM" id="SSF52047">
    <property type="entry name" value="RNI-like"/>
    <property type="match status" value="1"/>
</dbReference>
<feature type="region of interest" description="Disordered" evidence="4">
    <location>
        <begin position="333"/>
        <end position="410"/>
    </location>
</feature>
<proteinExistence type="predicted"/>
<dbReference type="InterPro" id="IPR001611">
    <property type="entry name" value="Leu-rich_rpt"/>
</dbReference>
<dbReference type="PANTHER" id="PTHR24113">
    <property type="entry name" value="RAN GTPASE-ACTIVATING PROTEIN 1"/>
    <property type="match status" value="1"/>
</dbReference>
<dbReference type="EMBL" id="ML978129">
    <property type="protein sequence ID" value="KAF2096640.1"/>
    <property type="molecule type" value="Genomic_DNA"/>
</dbReference>
<protein>
    <submittedName>
        <fullName evidence="5">RNI-like protein</fullName>
    </submittedName>
</protein>
<dbReference type="GO" id="GO:0006913">
    <property type="term" value="P:nucleocytoplasmic transport"/>
    <property type="evidence" value="ECO:0007669"/>
    <property type="project" value="TreeGrafter"/>
</dbReference>
<dbReference type="Gene3D" id="3.80.10.10">
    <property type="entry name" value="Ribonuclease Inhibitor"/>
    <property type="match status" value="1"/>
</dbReference>
<evidence type="ECO:0000256" key="3">
    <source>
        <dbReference type="ARBA" id="ARBA00022737"/>
    </source>
</evidence>
<dbReference type="CDD" id="cd00116">
    <property type="entry name" value="LRR_RI"/>
    <property type="match status" value="1"/>
</dbReference>
<feature type="compositionally biased region" description="Acidic residues" evidence="4">
    <location>
        <begin position="339"/>
        <end position="373"/>
    </location>
</feature>
<dbReference type="GO" id="GO:0005096">
    <property type="term" value="F:GTPase activator activity"/>
    <property type="evidence" value="ECO:0007669"/>
    <property type="project" value="UniProtKB-KW"/>
</dbReference>
<dbReference type="PANTHER" id="PTHR24113:SF12">
    <property type="entry name" value="RAN GTPASE-ACTIVATING PROTEIN 1"/>
    <property type="match status" value="1"/>
</dbReference>
<evidence type="ECO:0000256" key="1">
    <source>
        <dbReference type="ARBA" id="ARBA00022468"/>
    </source>
</evidence>
<dbReference type="Proteomes" id="UP000799772">
    <property type="component" value="Unassembled WGS sequence"/>
</dbReference>
<evidence type="ECO:0000256" key="2">
    <source>
        <dbReference type="ARBA" id="ARBA00022614"/>
    </source>
</evidence>
<keyword evidence="6" id="KW-1185">Reference proteome</keyword>
<dbReference type="GO" id="GO:0048471">
    <property type="term" value="C:perinuclear region of cytoplasm"/>
    <property type="evidence" value="ECO:0007669"/>
    <property type="project" value="TreeGrafter"/>
</dbReference>
<dbReference type="InterPro" id="IPR032675">
    <property type="entry name" value="LRR_dom_sf"/>
</dbReference>
<dbReference type="InterPro" id="IPR027038">
    <property type="entry name" value="RanGap"/>
</dbReference>
<dbReference type="GO" id="GO:0031267">
    <property type="term" value="F:small GTPase binding"/>
    <property type="evidence" value="ECO:0007669"/>
    <property type="project" value="TreeGrafter"/>
</dbReference>
<organism evidence="5 6">
    <name type="scientific">Rhizodiscina lignyota</name>
    <dbReference type="NCBI Taxonomy" id="1504668"/>
    <lineage>
        <taxon>Eukaryota</taxon>
        <taxon>Fungi</taxon>
        <taxon>Dikarya</taxon>
        <taxon>Ascomycota</taxon>
        <taxon>Pezizomycotina</taxon>
        <taxon>Dothideomycetes</taxon>
        <taxon>Pleosporomycetidae</taxon>
        <taxon>Aulographales</taxon>
        <taxon>Rhizodiscinaceae</taxon>
        <taxon>Rhizodiscina</taxon>
    </lineage>
</organism>
<comment type="caution">
    <text evidence="5">The sequence shown here is derived from an EMBL/GenBank/DDBJ whole genome shotgun (WGS) entry which is preliminary data.</text>
</comment>
<evidence type="ECO:0000313" key="5">
    <source>
        <dbReference type="EMBL" id="KAF2096640.1"/>
    </source>
</evidence>
<dbReference type="OrthoDB" id="184583at2759"/>
<dbReference type="AlphaFoldDB" id="A0A9P4M4C0"/>
<keyword evidence="3" id="KW-0677">Repeat</keyword>
<feature type="compositionally biased region" description="Basic and acidic residues" evidence="4">
    <location>
        <begin position="374"/>
        <end position="410"/>
    </location>
</feature>
<gene>
    <name evidence="5" type="ORF">NA57DRAFT_78240</name>
</gene>
<dbReference type="GO" id="GO:0005634">
    <property type="term" value="C:nucleus"/>
    <property type="evidence" value="ECO:0007669"/>
    <property type="project" value="TreeGrafter"/>
</dbReference>
<reference evidence="5" key="1">
    <citation type="journal article" date="2020" name="Stud. Mycol.">
        <title>101 Dothideomycetes genomes: a test case for predicting lifestyles and emergence of pathogens.</title>
        <authorList>
            <person name="Haridas S."/>
            <person name="Albert R."/>
            <person name="Binder M."/>
            <person name="Bloem J."/>
            <person name="Labutti K."/>
            <person name="Salamov A."/>
            <person name="Andreopoulos B."/>
            <person name="Baker S."/>
            <person name="Barry K."/>
            <person name="Bills G."/>
            <person name="Bluhm B."/>
            <person name="Cannon C."/>
            <person name="Castanera R."/>
            <person name="Culley D."/>
            <person name="Daum C."/>
            <person name="Ezra D."/>
            <person name="Gonzalez J."/>
            <person name="Henrissat B."/>
            <person name="Kuo A."/>
            <person name="Liang C."/>
            <person name="Lipzen A."/>
            <person name="Lutzoni F."/>
            <person name="Magnuson J."/>
            <person name="Mondo S."/>
            <person name="Nolan M."/>
            <person name="Ohm R."/>
            <person name="Pangilinan J."/>
            <person name="Park H.-J."/>
            <person name="Ramirez L."/>
            <person name="Alfaro M."/>
            <person name="Sun H."/>
            <person name="Tritt A."/>
            <person name="Yoshinaga Y."/>
            <person name="Zwiers L.-H."/>
            <person name="Turgeon B."/>
            <person name="Goodwin S."/>
            <person name="Spatafora J."/>
            <person name="Crous P."/>
            <person name="Grigoriev I."/>
        </authorList>
    </citation>
    <scope>NUCLEOTIDE SEQUENCE</scope>
    <source>
        <strain evidence="5">CBS 133067</strain>
    </source>
</reference>
<dbReference type="Pfam" id="PF13516">
    <property type="entry name" value="LRR_6"/>
    <property type="match status" value="1"/>
</dbReference>
<sequence>MASRKTFSLLGKGLKLDSAEDIAPHIQALKDDPDVEEVQFTGNTLGVGASEALAAVLQTKSKLQVVKLDDIFTSRLLSEIPSALEALLQACLKLPQLHTIDLSDNAFGLNTQAPLVSFLSQHTPLQHLILNNNGLGPQAGTYIANALTELAAKKAKADAPKLQTVVCGRNRLESGSMEAWAKCYAANTGVQTVKMVQNGIRQEGVALLLKQGLRNVGSLKVLDLQDNTFTPVGARALGDVIGEWGLLEELGVGDCLLSARGGVMLGEALMNGRNGKLEVLRLQYGDVDAKTVKGLADAVAAGKLPALRRVELNGNKFSEEDVHLERLKEALDERRDEAGADAEDENWGIDELDELEEESEEEEEEEAEEEGDEEAKVVEEAKQAQEENVAQEKDKKVDELADLLDKTEIK</sequence>
<keyword evidence="2" id="KW-0433">Leucine-rich repeat</keyword>
<evidence type="ECO:0000256" key="4">
    <source>
        <dbReference type="SAM" id="MobiDB-lite"/>
    </source>
</evidence>
<dbReference type="GO" id="GO:0005829">
    <property type="term" value="C:cytosol"/>
    <property type="evidence" value="ECO:0007669"/>
    <property type="project" value="TreeGrafter"/>
</dbReference>
<dbReference type="SMART" id="SM00368">
    <property type="entry name" value="LRR_RI"/>
    <property type="match status" value="8"/>
</dbReference>